<comment type="caution">
    <text evidence="4">The sequence shown here is derived from an EMBL/GenBank/DDBJ whole genome shotgun (WGS) entry which is preliminary data.</text>
</comment>
<feature type="compositionally biased region" description="Basic and acidic residues" evidence="1">
    <location>
        <begin position="2938"/>
        <end position="2953"/>
    </location>
</feature>
<feature type="transmembrane region" description="Helical" evidence="2">
    <location>
        <begin position="27"/>
        <end position="46"/>
    </location>
</feature>
<feature type="region of interest" description="Disordered" evidence="1">
    <location>
        <begin position="2934"/>
        <end position="2972"/>
    </location>
</feature>
<feature type="region of interest" description="Disordered" evidence="1">
    <location>
        <begin position="2275"/>
        <end position="2336"/>
    </location>
</feature>
<dbReference type="SMART" id="SM01220">
    <property type="entry name" value="FSA_C"/>
    <property type="match status" value="1"/>
</dbReference>
<feature type="region of interest" description="Disordered" evidence="1">
    <location>
        <begin position="753"/>
        <end position="777"/>
    </location>
</feature>
<dbReference type="PANTHER" id="PTHR31640:SF1">
    <property type="entry name" value="BRIDGE-LIKE LIPID TRANSFER PROTEIN FAMILY MEMBER 1"/>
    <property type="match status" value="1"/>
</dbReference>
<feature type="compositionally biased region" description="Polar residues" evidence="1">
    <location>
        <begin position="1526"/>
        <end position="1541"/>
    </location>
</feature>
<feature type="compositionally biased region" description="Low complexity" evidence="1">
    <location>
        <begin position="2627"/>
        <end position="2642"/>
    </location>
</feature>
<feature type="region of interest" description="Disordered" evidence="1">
    <location>
        <begin position="3846"/>
        <end position="3925"/>
    </location>
</feature>
<sequence>MSDLTNITEGGIDIEQRLINELPKSTLFWFFTSIGLAQLWVIYLTFYNSRVLGLIVTAIANKFLNYGHIKFGSFSFSVLSGKLMIRDFHLITEDYSIRVHYGFILFKWWRKYTPKEINEDLSHLETRVVVFLDGFEFHVYNRSGNYANMEKLFRTGTYDSSPGTESEDTDGNFDKKKAAATVSKTHQFWRDLIPVTKIEISCGRCVFGNQLVPNTLIVHFEEGQLVYTTKPASTQSDQFMHYLIGKAENFKVMFVPSPKYAGPVDEPPRYMGEGFIVLQTREINIHYYHDEPGIVPYEPEIVELADGETVVRRTYPCFGMDIKCGRNTDLSYGPWADRQREHLYKFFYPADYQPMVPTQEAKPGERRQFKSFEFRMSMLEKATIDILFTKQSETQAIHMNTNPGSYVETNVPWVIDEDGYTTKTKGQLLLMDATTSLQYRSLVECETFEFEVTASYPLVWNDHQDWQCDFIACKASVWLIFQHKHFFVDLIEDWSTKTVPDIYHFVPYTWTMNLLIKDFELITLANEYNWIDTSSQNPENAHIAFCGDTLDLSLVLPYNDYLPQTVHIDFLIKGESAFCRLFLPENNTSRHVVCAIAESMKLMDRDGNIMENPFQQPGKKQWRRFTSTSEGQDWIDCWYTSNVALSIVYTYHPMPRLAKVQSPLAPEGTISTPELEEALLIPLRPIRGEQGRSQPPPNFDPGEMVADLIAVELEVAPSILCLYGPLLRNFIHVKENYLGEDQVFTDFHDKGTARSSGDNAAMGPLSASEGGEDTEPFDARKYRPFSVTVSVTVHDIHAHLVKNCSIDDLPCPSISLERLCFELDKNFKETKLQLLLSPVILVAKDMLERDEDESHLNVGHLGLSGLQVRGHAMFSLEGLPLDSETLEYGWLVEAIIGDLTGKLTCAQLQNIVEFLQTFITLVEDPENSLQHPRSYQLCQHMLPQPQCRMLSKYRFYCPSSEDIKYKMTRVSLDSINFFLVESGTAFNVQLYPIKISTCNLHGTNTRAGITGKIEHLSFNQYICASALHHKDCKQDHSNTWLESGGLTMGPIDAEAAMALPNPDFHEIQNMFLKLHDKKTKRLWFLWPVETMKISSAVIGKCGCHGGCTFFGNNKNGIGFFNPRRTKDKPFAAVLQVSPEGHDPGFGQSLLFRDKLVFDVSPSSGGLSPHKGRGFAFTRGYMSDMTSPESPAMHFNITEDILGGTSQSGSTVTDKQWTTSSAGQSVTSTLKSNVSTQTTASSTSGHELTTQADSTQPSSGDREHFQSYDSLNFMSRKGSLDDTSLRSARFMTPPDGQSIESHSPGILRKGMTRSIPSPQLLRQSGGPKGYSLASLESEHYFSAEEDVSTLRPSSGHFFSLDDSSQPLLDSGMNKTLTPEEKVEDQTVISVDNTVINRRSSDASTISYESAPTDQSDTDTISGPDIPDNVSLVDLHSQVNKPITKSPVLLACYSRHLTQMQCHDWYQPPPSQGRGHGGQADPSLYSLSSAGQSAQYVHSLACVPHFIKLRQGFSISQMRTLEQEDVTRGTTSTTPKDGNTTEEGGSARGKDTVEDLEDITELRMESASITTAVVKIKGSMDVLVTPLFLESFQRYVEAVIPTLMLLHPSSIIDGLHTQCLDRLKRQNRLKKGVSMGEMVAEGVDNSAGTERQFSTESRLRTGEMKTSSIQALFTLNKINICLLQAGIVEELISFSALENINELTCVSLLAVSIGDIRCQLLSNSHSYRNPQDPSPLNVTPVASNSPKKKSKNHNFAHSEQGDPENQVSEVCREEDVATLHISRVHLQLQRLLKESNFSNDILLTIIPEYKSKVHFTFDKDFPSTGGAFSFTSSPRRRRDSSSGHSPRPPMSRQASRDVGGKGVSRQSSRDSDSRGSTLPRLFRQASIDESSQDTTFQPKLSRRQSSRDGHSSSKSHGFGLIMFECGLEEVNATAVRRLGFKDVADSEFFHKMDRVSKNLEEIQTSTRIHLETEIARSQQPMKEESIRIKIDETKEASLHSWDSRVSIPSSDSSISLDAKVEPLEGDSSGGVLHLSTIWFNFAAPPPISIKRKVDFTRMDWNLLSSATPAINAWLNPLDRLMVSVRCLILALTHRQSSVMACIMTDALEVPGIQLPHKSKYGKITSLSKTFQEDPSCQLLTSLRKYLHKKGTVPVEAAITADTLPQLITIQKGILALTRQWKNVLYMPQLSQLDFKSRKSVNPYRVTFAMPMESMENLTDDEEFSNIENFDVVDERTSLLQAEGGSVHHSMSVPSLSGRSGHLFKYGVGSGGIGLGLSDKNNPDTASNMSGTSSKYKRLVTQGKSGADQVESPERRAPTPNQKPGPLAPPPITRNDSNYSFHSAATSLHSLDQQEMTPPPTPVKPEFMKQSILKHKVDKFGDLYLWMARQQEQFHGQILEDERSYKRQDSLLGAFGSGWSQDDSRMDLNDEQLTMATSIMQLADAQSLFKPFLQSIGLHVEGVRPSAMMKKFGGSLSLQGKLDFLKIQIAESDRKSTKGKGKSRKHPKWNISSDTPAFLCEDFSANISMNDVVDFELKESGETADRSKGACGMPLNFAMHKLEAKPTTLQVNFMMNIQAVTQYVDMPLLRLIHQFVTMAENVNDTRHELKQSHSDLEWIKTHRKQDSKDSTSSADTQQSDASHQSGGLSPPSGEMPRTPSWKSGHEHERPPLLTKGLGTIPRGGAKSSDITTPPQSLNLSDSVTIELDDTSSPTLAEKTIVDEIKESTPKCWRTLYHLLELYSTMPETKTVGRKPSFKLPVIEEEPGEGRHDQPVTSGSQRQPKKPTRTSGQKSIPLVVFGIAKVEKVKIMAVLSGLKLESELKNVHASGTYREKVKGFLHRKSSESSVTAHIGHTMMKLVEGLPPEIKTVVTVKIDKSQALYTTIMRRGKDHNSAMVSVGVIDVNIPQHPIVLHDMMTRSSRQITSTLQEFRRPFNRTSRTLETHPELDSAETGKGETTPQQAQKTVKRKEKAQRKPSFLHLHFKAVLQGLVTGASLLPSLKAQHKTGAITLTGMTGKKARFTVDLQKHSLSFKSKVVTTETSIPSQASIDLPPIHMFADYRLSSASSSDGPMAAESLTGQGLMLKEGSYLNAVAEVGMFEHSLTTDLLNHLVFVQKVFMKEVNELVQKVSGSDQPVPLWTGEETAPKEPEQSLLYSLLFRFKGIQITATTPTSSAVQLETGAVDLEISNRVQRVSCDTKTEQSGHPDIQKVFLRAQIDLNLALGQLLKNPLFEEAEAEFQTMAFFKTKIGIRNALQDEMITGASRDQEALLITVTRPIVLAHPLAFDKAVLVWLNYKNAYEYWTEQRMALNTEVQKATRQVMDRLPQFSSASPAAFSTLFLQLTVTDIGICVPVAPMAHQPNPHQGRFLDCEPGAALVLTIKSTQISACSSGSLVSKGKFQDFCLRFAADFETSWDDWKPSNPNDSVMNACVVPEGTYEVCSRTINKLMSGQYHRYALPSSNAKWILNVRWEMQGIDVHIDTNIGKRLSALGNTLTTLAGDPDEEFSEDSFQDGGIDSIFSPSNDPEIEITRRPSTIMDTLPEFVYDTSLDPKLRFRLIETEMNEQAKIVQDLKQLGASLATVEIESKKLEELKGIVFQDFRREVLNKLKKQSESRVGFVPNAYNLEVISQHKKYASLSSVESSPLYRGYLKSSPTHPTKKIWMSRGSSSGSDSSDSLSDPTDYSSKTTPNRDSGSVFVDSEYACIFEIGFEKKERSVNWTSVADDSVTFKSDTSNPSMGSSGSKPSASAEPSIDFELDIKVFIDSGKCVLYPKYSKEDELKKQLKREKTPTPETPSSPNSKRRGKRNETPPPPSIGKKTDKELKQNQIENTVFFVPSVDVKVHYNSKTSGGMSDSMFDSARGTPGSQGQQGSQGSQGLQPQATPMEDSPGEDIHVVMMRKGPHGPYPKLVSTDSVESKESYTSGYSGKRANFKRANLYAWISLSSLPEEMVISPCLLDFLEQALEPLPIGNNTTPSQPSKKTEIIENMLNIDLDGSYNSLYATASHYSFPVDVIVFIRVDPSIIRFNCLPVSRVECLLQVPSLELVFSSKGSDTEVIHPEAPKKLNRERNLSGGKGGPETRPRTASTASSADPSTMTGGLNISLGLSDFSLYIFHPYGGMQRKMASPVYSTSRHSQLGSIQEHGTLLSEMARRDMLNLDVEFIKINISRNRKMEVRLPDKDLKDPQSKSNVVRFSGIIDIGTAAFKYDMRRLSEILSFPKAWYRRNLARRLFLGDDSYVQAAEEASVSAPQSPSDLMTGLEIPPTPISRPTVKSRSSISSDTPRSRRHASGQVPAKPQSSWETLVLFAVNLSRLDLNVNMSNVMGNTIWTTQKIKTDGRLSIDSSGHRDLKICSGMDSSHFDSRGGVVGGTVELNNLNVFFEVNEDPELGKEPNHKAGLGLEATEIRLDYMGTSVLMARLSSLDTTLKDEWHVDTDTELDTPLATKRPAFLFAHGDLRWDQFHLMLSRSTTPDIIKMIAKIEEFVTMQFTSSKRVLSAFGPIPGGSKTRISERRKLMEEQESWDIRHHRHWQKALELVSGCRFSMLPTIIPKEGTILGGNMELRGNNLSLACFHGINFKSKSWAIFTVDEPYIFFATEAQKTLEQAVHVVEDLTFYIGHELTAHTRSKNMATICKLSRGHSMPPTFTSVQQWFHYAFATSEVKGLDTFPEMSSESGDPQADPYKSARSRKAQEYNHDTEIIFAFPSLQMHLKTIHEQAETEPLPEDPKPQVDCSFVTEFEDHIFVAMDAEVILFLHDLVSMYIKEKDKGAYGSGSKSAKSPESEKKRITHPTTALKQDWREFECNTWHVEPTVRLLHWASKQIDPVGVDYVLQKLGFTHARVTIPKWMQRGLLDPMDKLTSLLIQNLIIVLKEKPKEDEEED</sequence>
<proteinExistence type="predicted"/>
<feature type="region of interest" description="Disordered" evidence="1">
    <location>
        <begin position="2618"/>
        <end position="2695"/>
    </location>
</feature>
<evidence type="ECO:0000256" key="2">
    <source>
        <dbReference type="SAM" id="Phobius"/>
    </source>
</evidence>
<feature type="region of interest" description="Disordered" evidence="1">
    <location>
        <begin position="4668"/>
        <end position="4689"/>
    </location>
</feature>
<feature type="region of interest" description="Disordered" evidence="1">
    <location>
        <begin position="3780"/>
        <end position="3820"/>
    </location>
</feature>
<feature type="region of interest" description="Disordered" evidence="1">
    <location>
        <begin position="4057"/>
        <end position="4094"/>
    </location>
</feature>
<dbReference type="InterPro" id="IPR056742">
    <property type="entry name" value="BLTP1_C"/>
</dbReference>
<feature type="compositionally biased region" description="Polar residues" evidence="1">
    <location>
        <begin position="1885"/>
        <end position="1896"/>
    </location>
</feature>
<feature type="region of interest" description="Disordered" evidence="1">
    <location>
        <begin position="1463"/>
        <end position="1482"/>
    </location>
</feature>
<evidence type="ECO:0000313" key="4">
    <source>
        <dbReference type="EMBL" id="OWF52931.1"/>
    </source>
</evidence>
<feature type="compositionally biased region" description="Low complexity" evidence="1">
    <location>
        <begin position="3866"/>
        <end position="3877"/>
    </location>
</feature>
<evidence type="ECO:0000259" key="3">
    <source>
        <dbReference type="SMART" id="SM01220"/>
    </source>
</evidence>
<feature type="region of interest" description="Disordered" evidence="1">
    <location>
        <begin position="1726"/>
        <end position="1767"/>
    </location>
</feature>
<keyword evidence="2" id="KW-1133">Transmembrane helix</keyword>
<dbReference type="Pfam" id="PF20413">
    <property type="entry name" value="BLTP1_N"/>
    <property type="match status" value="1"/>
</dbReference>
<dbReference type="GO" id="GO:0098793">
    <property type="term" value="C:presynapse"/>
    <property type="evidence" value="ECO:0007669"/>
    <property type="project" value="GOC"/>
</dbReference>
<gene>
    <name evidence="4" type="ORF">KP79_PYT12924</name>
</gene>
<feature type="compositionally biased region" description="Polar residues" evidence="1">
    <location>
        <begin position="1726"/>
        <end position="1740"/>
    </location>
</feature>
<dbReference type="PANTHER" id="PTHR31640">
    <property type="entry name" value="TRANSMEMBRANE PROTEIN KIAA1109"/>
    <property type="match status" value="1"/>
</dbReference>
<feature type="compositionally biased region" description="Basic and acidic residues" evidence="1">
    <location>
        <begin position="4057"/>
        <end position="4070"/>
    </location>
</feature>
<feature type="domain" description="Bridge-like lipid transfer protein family member 1 C-terminal" evidence="3">
    <location>
        <begin position="4289"/>
        <end position="4870"/>
    </location>
</feature>
<accession>A0A210QW20</accession>
<dbReference type="InterPro" id="IPR047104">
    <property type="entry name" value="BLTP1_N"/>
</dbReference>
<evidence type="ECO:0000256" key="1">
    <source>
        <dbReference type="SAM" id="MobiDB-lite"/>
    </source>
</evidence>
<feature type="compositionally biased region" description="Polar residues" evidence="1">
    <location>
        <begin position="1203"/>
        <end position="1258"/>
    </location>
</feature>
<feature type="compositionally biased region" description="Basic and acidic residues" evidence="1">
    <location>
        <begin position="3780"/>
        <end position="3790"/>
    </location>
</feature>
<feature type="compositionally biased region" description="Pro residues" evidence="1">
    <location>
        <begin position="2318"/>
        <end position="2329"/>
    </location>
</feature>
<feature type="region of interest" description="Disordered" evidence="1">
    <location>
        <begin position="4244"/>
        <end position="4296"/>
    </location>
</feature>
<dbReference type="EMBL" id="NEDP02001613">
    <property type="protein sequence ID" value="OWF52931.1"/>
    <property type="molecule type" value="Genomic_DNA"/>
</dbReference>
<feature type="region of interest" description="Disordered" evidence="1">
    <location>
        <begin position="1399"/>
        <end position="1419"/>
    </location>
</feature>
<feature type="compositionally biased region" description="Low complexity" evidence="1">
    <location>
        <begin position="3731"/>
        <end position="3750"/>
    </location>
</feature>
<feature type="region of interest" description="Disordered" evidence="1">
    <location>
        <begin position="2760"/>
        <end position="2788"/>
    </location>
</feature>
<keyword evidence="2" id="KW-0812">Transmembrane</keyword>
<dbReference type="Proteomes" id="UP000242188">
    <property type="component" value="Unassembled WGS sequence"/>
</dbReference>
<dbReference type="InterPro" id="IPR056741">
    <property type="entry name" value="BLTP1_M"/>
</dbReference>
<feature type="compositionally biased region" description="Polar residues" evidence="1">
    <location>
        <begin position="2276"/>
        <end position="2291"/>
    </location>
</feature>
<dbReference type="Pfam" id="PF25040">
    <property type="entry name" value="BLTP1_C"/>
    <property type="match status" value="3"/>
</dbReference>
<feature type="compositionally biased region" description="Low complexity" evidence="1">
    <location>
        <begin position="4083"/>
        <end position="4094"/>
    </location>
</feature>
<feature type="region of interest" description="Disordered" evidence="1">
    <location>
        <begin position="1824"/>
        <end position="1913"/>
    </location>
</feature>
<feature type="region of interest" description="Disordered" evidence="1">
    <location>
        <begin position="4768"/>
        <end position="4790"/>
    </location>
</feature>
<reference evidence="4 5" key="1">
    <citation type="journal article" date="2017" name="Nat. Ecol. Evol.">
        <title>Scallop genome provides insights into evolution of bilaterian karyotype and development.</title>
        <authorList>
            <person name="Wang S."/>
            <person name="Zhang J."/>
            <person name="Jiao W."/>
            <person name="Li J."/>
            <person name="Xun X."/>
            <person name="Sun Y."/>
            <person name="Guo X."/>
            <person name="Huan P."/>
            <person name="Dong B."/>
            <person name="Zhang L."/>
            <person name="Hu X."/>
            <person name="Sun X."/>
            <person name="Wang J."/>
            <person name="Zhao C."/>
            <person name="Wang Y."/>
            <person name="Wang D."/>
            <person name="Huang X."/>
            <person name="Wang R."/>
            <person name="Lv J."/>
            <person name="Li Y."/>
            <person name="Zhang Z."/>
            <person name="Liu B."/>
            <person name="Lu W."/>
            <person name="Hui Y."/>
            <person name="Liang J."/>
            <person name="Zhou Z."/>
            <person name="Hou R."/>
            <person name="Li X."/>
            <person name="Liu Y."/>
            <person name="Li H."/>
            <person name="Ning X."/>
            <person name="Lin Y."/>
            <person name="Zhao L."/>
            <person name="Xing Q."/>
            <person name="Dou J."/>
            <person name="Li Y."/>
            <person name="Mao J."/>
            <person name="Guo H."/>
            <person name="Dou H."/>
            <person name="Li T."/>
            <person name="Mu C."/>
            <person name="Jiang W."/>
            <person name="Fu Q."/>
            <person name="Fu X."/>
            <person name="Miao Y."/>
            <person name="Liu J."/>
            <person name="Yu Q."/>
            <person name="Li R."/>
            <person name="Liao H."/>
            <person name="Li X."/>
            <person name="Kong Y."/>
            <person name="Jiang Z."/>
            <person name="Chourrout D."/>
            <person name="Li R."/>
            <person name="Bao Z."/>
        </authorList>
    </citation>
    <scope>NUCLEOTIDE SEQUENCE [LARGE SCALE GENOMIC DNA]</scope>
    <source>
        <strain evidence="4 5">PY_sf001</strain>
    </source>
</reference>
<dbReference type="Pfam" id="PF25039">
    <property type="entry name" value="BLTP1_M"/>
    <property type="match status" value="3"/>
</dbReference>
<dbReference type="STRING" id="6573.A0A210QW20"/>
<feature type="region of interest" description="Disordered" evidence="1">
    <location>
        <begin position="3660"/>
        <end position="3692"/>
    </location>
</feature>
<keyword evidence="5" id="KW-1185">Reference proteome</keyword>
<dbReference type="InterPro" id="IPR033616">
    <property type="entry name" value="BLTP1"/>
</dbReference>
<feature type="compositionally biased region" description="Polar residues" evidence="1">
    <location>
        <begin position="2954"/>
        <end position="2963"/>
    </location>
</feature>
<organism evidence="4 5">
    <name type="scientific">Mizuhopecten yessoensis</name>
    <name type="common">Japanese scallop</name>
    <name type="synonym">Patinopecten yessoensis</name>
    <dbReference type="NCBI Taxonomy" id="6573"/>
    <lineage>
        <taxon>Eukaryota</taxon>
        <taxon>Metazoa</taxon>
        <taxon>Spiralia</taxon>
        <taxon>Lophotrochozoa</taxon>
        <taxon>Mollusca</taxon>
        <taxon>Bivalvia</taxon>
        <taxon>Autobranchia</taxon>
        <taxon>Pteriomorphia</taxon>
        <taxon>Pectinida</taxon>
        <taxon>Pectinoidea</taxon>
        <taxon>Pectinidae</taxon>
        <taxon>Mizuhopecten</taxon>
    </lineage>
</organism>
<feature type="compositionally biased region" description="Low complexity" evidence="1">
    <location>
        <begin position="3664"/>
        <end position="3685"/>
    </location>
</feature>
<feature type="region of interest" description="Disordered" evidence="1">
    <location>
        <begin position="3727"/>
        <end position="3750"/>
    </location>
</feature>
<protein>
    <recommendedName>
        <fullName evidence="3">Bridge-like lipid transfer protein family member 1 C-terminal domain-containing protein</fullName>
    </recommendedName>
</protein>
<dbReference type="OrthoDB" id="10051416at2759"/>
<name>A0A210QW20_MIZYE</name>
<feature type="region of interest" description="Disordered" evidence="1">
    <location>
        <begin position="1519"/>
        <end position="1548"/>
    </location>
</feature>
<keyword evidence="2" id="KW-0472">Membrane</keyword>
<feature type="compositionally biased region" description="Polar residues" evidence="1">
    <location>
        <begin position="2685"/>
        <end position="2695"/>
    </location>
</feature>
<evidence type="ECO:0000313" key="5">
    <source>
        <dbReference type="Proteomes" id="UP000242188"/>
    </source>
</evidence>
<dbReference type="GO" id="GO:0048488">
    <property type="term" value="P:synaptic vesicle endocytosis"/>
    <property type="evidence" value="ECO:0007669"/>
    <property type="project" value="TreeGrafter"/>
</dbReference>
<feature type="region of interest" description="Disordered" evidence="1">
    <location>
        <begin position="1200"/>
        <end position="1272"/>
    </location>
</feature>